<sequence>MLPLSNRTASHSNWKGWMLMLDATGFKRKRYTELVDDMTLKAQELFGEDINVSEKSFLGILIRLFAWFLALLWEVAEKVYNSGYMHKAEGIQLDRKGWEFGITRLQEAHAQGTIEIRGTPGFVVEEGTLFETSSGVLFELTENVTLDENGVGTGLIVCTEPGTKGNVVVNSITIVSNPNENITSVTNPEPTEGGRARETDAEFLERYQQTLSGLGSSTTDSIRSELLKLNGVRAAVVIENTQSTPDEAGRPPKSVSTYILGGDPDEIAQVIFSKKAAGIEAYGTEQVEVFDMAGFPHTIGFSRATEVPISIQLTIQKNDRFPADGVQKVKTELVKYIGGEDADGTFYTGLNMGEAVIFSKLINRVYKIDGIDDIELLVGVKGQTLGTNNVAIDITEVAQISHADIEVQVT</sequence>
<name>A0A1L2JY69_9CAUD</name>
<dbReference type="KEGG" id="vg:55601665"/>
<keyword evidence="3" id="KW-1185">Reference proteome</keyword>
<dbReference type="PANTHER" id="PTHR37829:SF3">
    <property type="entry name" value="PROTEIN JAYE-RELATED"/>
    <property type="match status" value="1"/>
</dbReference>
<proteinExistence type="predicted"/>
<feature type="domain" description="Baseplate protein J-like barrel" evidence="1">
    <location>
        <begin position="113"/>
        <end position="194"/>
    </location>
</feature>
<dbReference type="InterPro" id="IPR052399">
    <property type="entry name" value="Phage_Baseplate_Assmbl_Protein"/>
</dbReference>
<evidence type="ECO:0000313" key="2">
    <source>
        <dbReference type="EMBL" id="APC46510.1"/>
    </source>
</evidence>
<dbReference type="PANTHER" id="PTHR37829">
    <property type="entry name" value="PHAGE-LIKE ELEMENT PBSX PROTEIN XKDT"/>
    <property type="match status" value="1"/>
</dbReference>
<dbReference type="Proteomes" id="UP000224836">
    <property type="component" value="Segment"/>
</dbReference>
<organism evidence="2 3">
    <name type="scientific">Aeribacillus phage AP45</name>
    <dbReference type="NCBI Taxonomy" id="1913112"/>
    <lineage>
        <taxon>Viruses</taxon>
        <taxon>Duplodnaviria</taxon>
        <taxon>Heunggongvirae</taxon>
        <taxon>Uroviricota</taxon>
        <taxon>Caudoviricetes</taxon>
        <taxon>Kamchatkavirus</taxon>
        <taxon>Kamchatkavirus AP45</taxon>
    </lineage>
</organism>
<dbReference type="GeneID" id="55601665"/>
<dbReference type="EMBL" id="KX965989">
    <property type="protein sequence ID" value="APC46510.1"/>
    <property type="molecule type" value="Genomic_DNA"/>
</dbReference>
<evidence type="ECO:0000259" key="1">
    <source>
        <dbReference type="Pfam" id="PF04865"/>
    </source>
</evidence>
<dbReference type="RefSeq" id="YP_009831974.1">
    <property type="nucleotide sequence ID" value="NC_048651.1"/>
</dbReference>
<evidence type="ECO:0000313" key="3">
    <source>
        <dbReference type="Proteomes" id="UP000224836"/>
    </source>
</evidence>
<reference evidence="3" key="1">
    <citation type="submission" date="2016-10" db="EMBL/GenBank/DDBJ databases">
        <authorList>
            <person name="de Groot N.N."/>
        </authorList>
    </citation>
    <scope>NUCLEOTIDE SEQUENCE [LARGE SCALE GENOMIC DNA]</scope>
</reference>
<protein>
    <submittedName>
        <fullName evidence="2">Baseplate protein</fullName>
    </submittedName>
</protein>
<dbReference type="InterPro" id="IPR006949">
    <property type="entry name" value="Barrel_Baseplate_J-like"/>
</dbReference>
<accession>A0A1L2JY69</accession>
<dbReference type="Pfam" id="PF04865">
    <property type="entry name" value="Baseplate_J"/>
    <property type="match status" value="1"/>
</dbReference>